<feature type="compositionally biased region" description="Basic residues" evidence="4">
    <location>
        <begin position="45"/>
        <end position="59"/>
    </location>
</feature>
<keyword evidence="1 3" id="KW-0238">DNA-binding</keyword>
<accession>A0AA38PCB9</accession>
<evidence type="ECO:0000313" key="7">
    <source>
        <dbReference type="Proteomes" id="UP001163846"/>
    </source>
</evidence>
<dbReference type="SUPFAM" id="SSF47095">
    <property type="entry name" value="HMG-box"/>
    <property type="match status" value="1"/>
</dbReference>
<feature type="compositionally biased region" description="Low complexity" evidence="4">
    <location>
        <begin position="549"/>
        <end position="559"/>
    </location>
</feature>
<feature type="compositionally biased region" description="Basic and acidic residues" evidence="4">
    <location>
        <begin position="567"/>
        <end position="578"/>
    </location>
</feature>
<organism evidence="6 7">
    <name type="scientific">Lentinula raphanica</name>
    <dbReference type="NCBI Taxonomy" id="153919"/>
    <lineage>
        <taxon>Eukaryota</taxon>
        <taxon>Fungi</taxon>
        <taxon>Dikarya</taxon>
        <taxon>Basidiomycota</taxon>
        <taxon>Agaricomycotina</taxon>
        <taxon>Agaricomycetes</taxon>
        <taxon>Agaricomycetidae</taxon>
        <taxon>Agaricales</taxon>
        <taxon>Marasmiineae</taxon>
        <taxon>Omphalotaceae</taxon>
        <taxon>Lentinula</taxon>
    </lineage>
</organism>
<dbReference type="Gene3D" id="1.10.30.10">
    <property type="entry name" value="High mobility group box domain"/>
    <property type="match status" value="1"/>
</dbReference>
<evidence type="ECO:0000256" key="3">
    <source>
        <dbReference type="PROSITE-ProRule" id="PRU00267"/>
    </source>
</evidence>
<gene>
    <name evidence="6" type="ORF">F5878DRAFT_84385</name>
</gene>
<dbReference type="InterPro" id="IPR009071">
    <property type="entry name" value="HMG_box_dom"/>
</dbReference>
<feature type="region of interest" description="Disordered" evidence="4">
    <location>
        <begin position="1"/>
        <end position="59"/>
    </location>
</feature>
<feature type="compositionally biased region" description="Low complexity" evidence="4">
    <location>
        <begin position="532"/>
        <end position="541"/>
    </location>
</feature>
<dbReference type="AlphaFoldDB" id="A0AA38PCB9"/>
<evidence type="ECO:0000256" key="4">
    <source>
        <dbReference type="SAM" id="MobiDB-lite"/>
    </source>
</evidence>
<dbReference type="PANTHER" id="PTHR45789">
    <property type="entry name" value="FI18025P1"/>
    <property type="match status" value="1"/>
</dbReference>
<dbReference type="InterPro" id="IPR036910">
    <property type="entry name" value="HMG_box_dom_sf"/>
</dbReference>
<keyword evidence="7" id="KW-1185">Reference proteome</keyword>
<dbReference type="GO" id="GO:0000981">
    <property type="term" value="F:DNA-binding transcription factor activity, RNA polymerase II-specific"/>
    <property type="evidence" value="ECO:0007669"/>
    <property type="project" value="TreeGrafter"/>
</dbReference>
<keyword evidence="2 3" id="KW-0539">Nucleus</keyword>
<evidence type="ECO:0000256" key="2">
    <source>
        <dbReference type="ARBA" id="ARBA00023242"/>
    </source>
</evidence>
<comment type="caution">
    <text evidence="6">The sequence shown here is derived from an EMBL/GenBank/DDBJ whole genome shotgun (WGS) entry which is preliminary data.</text>
</comment>
<proteinExistence type="predicted"/>
<feature type="region of interest" description="Disordered" evidence="4">
    <location>
        <begin position="500"/>
        <end position="596"/>
    </location>
</feature>
<feature type="compositionally biased region" description="Low complexity" evidence="4">
    <location>
        <begin position="25"/>
        <end position="37"/>
    </location>
</feature>
<protein>
    <recommendedName>
        <fullName evidence="5">HMG box domain-containing protein</fullName>
    </recommendedName>
</protein>
<feature type="compositionally biased region" description="Basic residues" evidence="4">
    <location>
        <begin position="518"/>
        <end position="531"/>
    </location>
</feature>
<dbReference type="GO" id="GO:0000978">
    <property type="term" value="F:RNA polymerase II cis-regulatory region sequence-specific DNA binding"/>
    <property type="evidence" value="ECO:0007669"/>
    <property type="project" value="TreeGrafter"/>
</dbReference>
<reference evidence="6" key="1">
    <citation type="submission" date="2022-08" db="EMBL/GenBank/DDBJ databases">
        <authorList>
            <consortium name="DOE Joint Genome Institute"/>
            <person name="Min B."/>
            <person name="Riley R."/>
            <person name="Sierra-Patev S."/>
            <person name="Naranjo-Ortiz M."/>
            <person name="Looney B."/>
            <person name="Konkel Z."/>
            <person name="Slot J.C."/>
            <person name="Sakamoto Y."/>
            <person name="Steenwyk J.L."/>
            <person name="Rokas A."/>
            <person name="Carro J."/>
            <person name="Camarero S."/>
            <person name="Ferreira P."/>
            <person name="Molpeceres G."/>
            <person name="Ruiz-Duenas F.J."/>
            <person name="Serrano A."/>
            <person name="Henrissat B."/>
            <person name="Drula E."/>
            <person name="Hughes K.W."/>
            <person name="Mata J.L."/>
            <person name="Ishikawa N.K."/>
            <person name="Vargas-Isla R."/>
            <person name="Ushijima S."/>
            <person name="Smith C.A."/>
            <person name="Ahrendt S."/>
            <person name="Andreopoulos W."/>
            <person name="He G."/>
            <person name="Labutti K."/>
            <person name="Lipzen A."/>
            <person name="Ng V."/>
            <person name="Sandor L."/>
            <person name="Barry K."/>
            <person name="Martinez A.T."/>
            <person name="Xiao Y."/>
            <person name="Gibbons J.G."/>
            <person name="Terashima K."/>
            <person name="Hibbett D.S."/>
            <person name="Grigoriev I.V."/>
        </authorList>
    </citation>
    <scope>NUCLEOTIDE SEQUENCE</scope>
    <source>
        <strain evidence="6">TFB9207</strain>
    </source>
</reference>
<sequence length="625" mass="69437">MSSSPLSDEDHPTHGPEHEKSPGVLSSSLPYPDPYSLNFPPDPKKKSHARKQPKGHIPRPRNAFILFRCDFVRQKKIPDHLEANHRNISRIVGSVWTKMTASQKAPWIAMAAAEKKNHAKIYPDYKYHPGSESRGRDTRIKKVAHSPVESSSGAGISPSAVISDWTHSPSFTPPTISLRRSSSCPPPGAYPVIQNTSFGHAQANMLGVSAHPMTRDDLARRPSRTIMYQSTAPLYSYGANPTSSIIQTTSTDIASPSSQWWATDPNSGSPLTTGPYSIAPPRDAPGWDAGLIKPNSWYMANAEPHALENTNPCDTNDVQTSTFADATSHWDNQESVPTFTDPFGSGSGLTSINDAPRILAWNLNHPSLSTMENVCEQGTQAQALAASFDSVHHIQQIDQQSGAYSVDDLDSLFQTRMSLVQTDPTFPKTQEHNSTDHPQFYWGTQLPGPNADIDLLPIPYHEDENRLYYKPLENMLQARDEEKNDSLQVSQLPSVYPGNEGFNYANANKTCTEEARRERRVRNRIRPHHRSYLSSSSLPSSDPEPPTTPSSTKNTEPSSFRSARRPLMTEEDHKRLAEDAGLLPDQPIDPETFRKYQQNIKDHYMKKIAELEGDPQGGFEGLSEE</sequence>
<dbReference type="CDD" id="cd01389">
    <property type="entry name" value="HMG-box_ROX1-like"/>
    <property type="match status" value="1"/>
</dbReference>
<evidence type="ECO:0000313" key="6">
    <source>
        <dbReference type="EMBL" id="KAJ3840131.1"/>
    </source>
</evidence>
<dbReference type="EMBL" id="MU806093">
    <property type="protein sequence ID" value="KAJ3840131.1"/>
    <property type="molecule type" value="Genomic_DNA"/>
</dbReference>
<dbReference type="SMART" id="SM00398">
    <property type="entry name" value="HMG"/>
    <property type="match status" value="1"/>
</dbReference>
<feature type="compositionally biased region" description="Basic and acidic residues" evidence="4">
    <location>
        <begin position="8"/>
        <end position="21"/>
    </location>
</feature>
<dbReference type="Proteomes" id="UP001163846">
    <property type="component" value="Unassembled WGS sequence"/>
</dbReference>
<dbReference type="Pfam" id="PF00505">
    <property type="entry name" value="HMG_box"/>
    <property type="match status" value="1"/>
</dbReference>
<feature type="DNA-binding region" description="HMG box" evidence="3">
    <location>
        <begin position="57"/>
        <end position="126"/>
    </location>
</feature>
<evidence type="ECO:0000256" key="1">
    <source>
        <dbReference type="ARBA" id="ARBA00023125"/>
    </source>
</evidence>
<name>A0AA38PCB9_9AGAR</name>
<dbReference type="GO" id="GO:0005634">
    <property type="term" value="C:nucleus"/>
    <property type="evidence" value="ECO:0007669"/>
    <property type="project" value="UniProtKB-UniRule"/>
</dbReference>
<dbReference type="PANTHER" id="PTHR45789:SF2">
    <property type="entry name" value="FI18025P1"/>
    <property type="match status" value="1"/>
</dbReference>
<dbReference type="InterPro" id="IPR051356">
    <property type="entry name" value="SOX/SOX-like_TF"/>
</dbReference>
<dbReference type="PROSITE" id="PS50118">
    <property type="entry name" value="HMG_BOX_2"/>
    <property type="match status" value="1"/>
</dbReference>
<evidence type="ECO:0000259" key="5">
    <source>
        <dbReference type="PROSITE" id="PS50118"/>
    </source>
</evidence>
<feature type="domain" description="HMG box" evidence="5">
    <location>
        <begin position="57"/>
        <end position="126"/>
    </location>
</feature>